<dbReference type="AlphaFoldDB" id="A0A941E5D1"/>
<evidence type="ECO:0000313" key="3">
    <source>
        <dbReference type="Proteomes" id="UP000676325"/>
    </source>
</evidence>
<sequence>MLDRWLGRERRRQISPMLDLCEVLVDDGLDEADVQEALGRELARNYLNPAERAVLVDVFADLGLDAMARQLAASKLPTSVAVRHGDFGEALTGVLFRRVRRYCVPIMKLRYKHRPNQPVQSCDLIAFRLTRSPQVVAAPEVKTRTSKRLGIGEEAAVSLESAIATLPSAIQFAAARLLEAGHAAIGSRIMMLLAADYVLERHIVLVHDEDLWDERIVSRTDAAVREKTDATVIRVKGLKDTIASAYDAVPQAVVAVGVGR</sequence>
<comment type="caution">
    <text evidence="2">The sequence shown here is derived from an EMBL/GenBank/DDBJ whole genome shotgun (WGS) entry which is preliminary data.</text>
</comment>
<dbReference type="EMBL" id="JAGSOH010000020">
    <property type="protein sequence ID" value="MBR7826625.1"/>
    <property type="molecule type" value="Genomic_DNA"/>
</dbReference>
<dbReference type="Proteomes" id="UP000676325">
    <property type="component" value="Unassembled WGS sequence"/>
</dbReference>
<protein>
    <recommendedName>
        <fullName evidence="1">Anti-bacteriophage protein A/HamA C-terminal domain-containing protein</fullName>
    </recommendedName>
</protein>
<keyword evidence="3" id="KW-1185">Reference proteome</keyword>
<dbReference type="RefSeq" id="WP_212517774.1">
    <property type="nucleotide sequence ID" value="NZ_JAGSOH010000020.1"/>
</dbReference>
<reference evidence="2" key="1">
    <citation type="submission" date="2021-04" db="EMBL/GenBank/DDBJ databases">
        <title>Genome based classification of Actinospica acidithermotolerans sp. nov., an actinobacterium isolated from an Indonesian hot spring.</title>
        <authorList>
            <person name="Kusuma A.B."/>
            <person name="Putra K.E."/>
            <person name="Nafisah S."/>
            <person name="Loh J."/>
            <person name="Nouioui I."/>
            <person name="Goodfellow M."/>
        </authorList>
    </citation>
    <scope>NUCLEOTIDE SEQUENCE</scope>
    <source>
        <strain evidence="2">MGRD01-02</strain>
    </source>
</reference>
<dbReference type="InterPro" id="IPR014976">
    <property type="entry name" value="AbpA_HamA_C"/>
</dbReference>
<gene>
    <name evidence="2" type="ORF">KDK95_09940</name>
</gene>
<feature type="domain" description="Anti-bacteriophage protein A/HamA C-terminal" evidence="1">
    <location>
        <begin position="30"/>
        <end position="191"/>
    </location>
</feature>
<organism evidence="2 3">
    <name type="scientific">Actinospica acidithermotolerans</name>
    <dbReference type="NCBI Taxonomy" id="2828514"/>
    <lineage>
        <taxon>Bacteria</taxon>
        <taxon>Bacillati</taxon>
        <taxon>Actinomycetota</taxon>
        <taxon>Actinomycetes</taxon>
        <taxon>Catenulisporales</taxon>
        <taxon>Actinospicaceae</taxon>
        <taxon>Actinospica</taxon>
    </lineage>
</organism>
<evidence type="ECO:0000259" key="1">
    <source>
        <dbReference type="Pfam" id="PF08878"/>
    </source>
</evidence>
<accession>A0A941E5D1</accession>
<evidence type="ECO:0000313" key="2">
    <source>
        <dbReference type="EMBL" id="MBR7826625.1"/>
    </source>
</evidence>
<dbReference type="Pfam" id="PF08878">
    <property type="entry name" value="HamA"/>
    <property type="match status" value="1"/>
</dbReference>
<name>A0A941E5D1_9ACTN</name>
<proteinExistence type="predicted"/>